<comment type="caution">
    <text evidence="1">The sequence shown here is derived from an EMBL/GenBank/DDBJ whole genome shotgun (WGS) entry which is preliminary data.</text>
</comment>
<dbReference type="Gene3D" id="1.10.30.10">
    <property type="entry name" value="High mobility group box domain"/>
    <property type="match status" value="1"/>
</dbReference>
<dbReference type="InterPro" id="IPR036910">
    <property type="entry name" value="HMG_box_dom_sf"/>
</dbReference>
<accession>A0A9N9C240</accession>
<organism evidence="1 2">
    <name type="scientific">Acaulospora morrowiae</name>
    <dbReference type="NCBI Taxonomy" id="94023"/>
    <lineage>
        <taxon>Eukaryota</taxon>
        <taxon>Fungi</taxon>
        <taxon>Fungi incertae sedis</taxon>
        <taxon>Mucoromycota</taxon>
        <taxon>Glomeromycotina</taxon>
        <taxon>Glomeromycetes</taxon>
        <taxon>Diversisporales</taxon>
        <taxon>Acaulosporaceae</taxon>
        <taxon>Acaulospora</taxon>
    </lineage>
</organism>
<dbReference type="Proteomes" id="UP000789342">
    <property type="component" value="Unassembled WGS sequence"/>
</dbReference>
<dbReference type="OrthoDB" id="2314119at2759"/>
<reference evidence="1" key="1">
    <citation type="submission" date="2021-06" db="EMBL/GenBank/DDBJ databases">
        <authorList>
            <person name="Kallberg Y."/>
            <person name="Tangrot J."/>
            <person name="Rosling A."/>
        </authorList>
    </citation>
    <scope>NUCLEOTIDE SEQUENCE</scope>
    <source>
        <strain evidence="1">CL551</strain>
    </source>
</reference>
<dbReference type="SUPFAM" id="SSF47095">
    <property type="entry name" value="HMG-box"/>
    <property type="match status" value="1"/>
</dbReference>
<gene>
    <name evidence="1" type="ORF">AMORRO_LOCUS7086</name>
</gene>
<name>A0A9N9C240_9GLOM</name>
<proteinExistence type="predicted"/>
<sequence length="251" mass="28754">MLENLNYQSGYKPSFPPSITTNEIVKTHLKKGLGNTNRTLNAFLIYRIAYNREASEHNLGNISKRASCSWKNEPDHVKSFYRELAEDVKTCFRKKVPICFVNHQSLSAVPPQNSLPTSMDTSVNSFTKILKESLEMTEDTFPKLFPIDGSFIIQESMVMIDNIFPELLPTDNSFIPQEIMDVTDSFMPQEVMDVTDDAFPKLFPTDDSFNETLKEITNMDDNVFLKSLPDDLALTYKEIINSLPNELYLRK</sequence>
<keyword evidence="2" id="KW-1185">Reference proteome</keyword>
<protein>
    <submittedName>
        <fullName evidence="1">17183_t:CDS:1</fullName>
    </submittedName>
</protein>
<dbReference type="EMBL" id="CAJVPV010005116">
    <property type="protein sequence ID" value="CAG8585058.1"/>
    <property type="molecule type" value="Genomic_DNA"/>
</dbReference>
<evidence type="ECO:0000313" key="2">
    <source>
        <dbReference type="Proteomes" id="UP000789342"/>
    </source>
</evidence>
<dbReference type="AlphaFoldDB" id="A0A9N9C240"/>
<evidence type="ECO:0000313" key="1">
    <source>
        <dbReference type="EMBL" id="CAG8585058.1"/>
    </source>
</evidence>